<dbReference type="RefSeq" id="WP_064440438.1">
    <property type="nucleotide sequence ID" value="NZ_BDDI01000008.1"/>
</dbReference>
<evidence type="ECO:0000313" key="3">
    <source>
        <dbReference type="Proteomes" id="UP000567922"/>
    </source>
</evidence>
<gene>
    <name evidence="2" type="ORF">FHU29_002970</name>
</gene>
<reference evidence="2 3" key="1">
    <citation type="submission" date="2020-08" db="EMBL/GenBank/DDBJ databases">
        <title>Sequencing the genomes of 1000 actinobacteria strains.</title>
        <authorList>
            <person name="Klenk H.-P."/>
        </authorList>
    </citation>
    <scope>NUCLEOTIDE SEQUENCE [LARGE SCALE GENOMIC DNA]</scope>
    <source>
        <strain evidence="2 3">DSM 45258</strain>
    </source>
</reference>
<protein>
    <submittedName>
        <fullName evidence="2">Putative membrane protein</fullName>
    </submittedName>
</protein>
<accession>A0A839RRJ8</accession>
<organism evidence="2 3">
    <name type="scientific">Hoyosella altamirensis</name>
    <dbReference type="NCBI Taxonomy" id="616997"/>
    <lineage>
        <taxon>Bacteria</taxon>
        <taxon>Bacillati</taxon>
        <taxon>Actinomycetota</taxon>
        <taxon>Actinomycetes</taxon>
        <taxon>Mycobacteriales</taxon>
        <taxon>Hoyosellaceae</taxon>
        <taxon>Hoyosella</taxon>
    </lineage>
</organism>
<evidence type="ECO:0000256" key="1">
    <source>
        <dbReference type="SAM" id="Phobius"/>
    </source>
</evidence>
<comment type="caution">
    <text evidence="2">The sequence shown here is derived from an EMBL/GenBank/DDBJ whole genome shotgun (WGS) entry which is preliminary data.</text>
</comment>
<dbReference type="Proteomes" id="UP000567922">
    <property type="component" value="Unassembled WGS sequence"/>
</dbReference>
<keyword evidence="1" id="KW-1133">Transmembrane helix</keyword>
<dbReference type="AlphaFoldDB" id="A0A839RRJ8"/>
<proteinExistence type="predicted"/>
<dbReference type="EMBL" id="JACHWS010000003">
    <property type="protein sequence ID" value="MBB3038501.1"/>
    <property type="molecule type" value="Genomic_DNA"/>
</dbReference>
<evidence type="ECO:0000313" key="2">
    <source>
        <dbReference type="EMBL" id="MBB3038501.1"/>
    </source>
</evidence>
<sequence length="63" mass="6806">MVLKIIGAIVVIWVGLAILGWLIGAFFSTLSTIATIAVVAAIVYFLYKAFSNGDKQNDVIGRY</sequence>
<keyword evidence="1" id="KW-0812">Transmembrane</keyword>
<name>A0A839RRJ8_9ACTN</name>
<feature type="transmembrane region" description="Helical" evidence="1">
    <location>
        <begin position="5"/>
        <end position="23"/>
    </location>
</feature>
<keyword evidence="1" id="KW-0472">Membrane</keyword>
<feature type="transmembrane region" description="Helical" evidence="1">
    <location>
        <begin position="29"/>
        <end position="47"/>
    </location>
</feature>
<dbReference type="OrthoDB" id="9877722at2"/>
<keyword evidence="3" id="KW-1185">Reference proteome</keyword>